<protein>
    <submittedName>
        <fullName evidence="2">Uncharacterized protein</fullName>
    </submittedName>
</protein>
<evidence type="ECO:0000313" key="2">
    <source>
        <dbReference type="EnsemblMetazoa" id="AALFPA23_022450.P33332"/>
    </source>
</evidence>
<name>A0ABM1ZX76_AEDAL</name>
<evidence type="ECO:0000313" key="3">
    <source>
        <dbReference type="Proteomes" id="UP000069940"/>
    </source>
</evidence>
<proteinExistence type="predicted"/>
<organism evidence="2 3">
    <name type="scientific">Aedes albopictus</name>
    <name type="common">Asian tiger mosquito</name>
    <name type="synonym">Stegomyia albopicta</name>
    <dbReference type="NCBI Taxonomy" id="7160"/>
    <lineage>
        <taxon>Eukaryota</taxon>
        <taxon>Metazoa</taxon>
        <taxon>Ecdysozoa</taxon>
        <taxon>Arthropoda</taxon>
        <taxon>Hexapoda</taxon>
        <taxon>Insecta</taxon>
        <taxon>Pterygota</taxon>
        <taxon>Neoptera</taxon>
        <taxon>Endopterygota</taxon>
        <taxon>Diptera</taxon>
        <taxon>Nematocera</taxon>
        <taxon>Culicoidea</taxon>
        <taxon>Culicidae</taxon>
        <taxon>Culicinae</taxon>
        <taxon>Aedini</taxon>
        <taxon>Aedes</taxon>
        <taxon>Stegomyia</taxon>
    </lineage>
</organism>
<reference evidence="2" key="2">
    <citation type="submission" date="2025-05" db="UniProtKB">
        <authorList>
            <consortium name="EnsemblMetazoa"/>
        </authorList>
    </citation>
    <scope>IDENTIFICATION</scope>
    <source>
        <strain evidence="2">Foshan</strain>
    </source>
</reference>
<sequence length="539" mass="60671">MGLKLKWFRRRITFEGIPSAPERNIRRKEHNSGVTAVGVYRQSVNFEDYIEPSRASYGEPPSQSFVTTTIRKPNTSTTSSTTIANRSSEKNNTRDKIARERTIQTPPEPNYSPPKPPQRRAITKTKSTPNISTLESTRAEPLQLQPIETTRSVEVLNEVAAEPLRNGSDTQISRAMAVNQKVESSVSTEIISISETEQKKHWKQRQPALSSEILMTANHKTENETHTSAKNEPEQIEHWKQQQPEFFNEILEKVNEFANTTNSRTVEDGYGSETESYDEIFEKVKAKPRVPLVYAAPSEPKNIVGNSYERNLSRHTSSSSVEDIFEPRPPEYIFAISMDEQLTNNDDTFEPAVAPRTPEVVPRSLAETSPQPDVSESSPKPLKSILKKRAPAPPVQQPAQPEVSPLPTEVPIPPPRAIRKQPEPAPKPELSDGEDDDDDDDDYLNWNMVERHRSSITHTVAAQQRVDPEIMRNVPVSLQQSKPLHLKNTRAVMDEEQPRTLRGMRNRQPASAAHDGNNFLGLQGRDARNSESNYSEASA</sequence>
<feature type="compositionally biased region" description="Acidic residues" evidence="1">
    <location>
        <begin position="431"/>
        <end position="443"/>
    </location>
</feature>
<feature type="region of interest" description="Disordered" evidence="1">
    <location>
        <begin position="345"/>
        <end position="444"/>
    </location>
</feature>
<feature type="compositionally biased region" description="Basic and acidic residues" evidence="1">
    <location>
        <begin position="87"/>
        <end position="102"/>
    </location>
</feature>
<dbReference type="GeneID" id="109407642"/>
<feature type="region of interest" description="Disordered" evidence="1">
    <location>
        <begin position="52"/>
        <end position="129"/>
    </location>
</feature>
<feature type="compositionally biased region" description="Pro residues" evidence="1">
    <location>
        <begin position="106"/>
        <end position="116"/>
    </location>
</feature>
<feature type="compositionally biased region" description="Low complexity" evidence="1">
    <location>
        <begin position="375"/>
        <end position="384"/>
    </location>
</feature>
<dbReference type="Proteomes" id="UP000069940">
    <property type="component" value="Unassembled WGS sequence"/>
</dbReference>
<accession>A0ABM1ZX76</accession>
<evidence type="ECO:0000256" key="1">
    <source>
        <dbReference type="SAM" id="MobiDB-lite"/>
    </source>
</evidence>
<keyword evidence="3" id="KW-1185">Reference proteome</keyword>
<feature type="compositionally biased region" description="Polar residues" evidence="1">
    <location>
        <begin position="61"/>
        <end position="74"/>
    </location>
</feature>
<feature type="compositionally biased region" description="Polar residues" evidence="1">
    <location>
        <begin position="530"/>
        <end position="539"/>
    </location>
</feature>
<feature type="region of interest" description="Disordered" evidence="1">
    <location>
        <begin position="478"/>
        <end position="539"/>
    </location>
</feature>
<reference evidence="3" key="1">
    <citation type="journal article" date="2015" name="Proc. Natl. Acad. Sci. U.S.A.">
        <title>Genome sequence of the Asian Tiger mosquito, Aedes albopictus, reveals insights into its biology, genetics, and evolution.</title>
        <authorList>
            <person name="Chen X.G."/>
            <person name="Jiang X."/>
            <person name="Gu J."/>
            <person name="Xu M."/>
            <person name="Wu Y."/>
            <person name="Deng Y."/>
            <person name="Zhang C."/>
            <person name="Bonizzoni M."/>
            <person name="Dermauw W."/>
            <person name="Vontas J."/>
            <person name="Armbruster P."/>
            <person name="Huang X."/>
            <person name="Yang Y."/>
            <person name="Zhang H."/>
            <person name="He W."/>
            <person name="Peng H."/>
            <person name="Liu Y."/>
            <person name="Wu K."/>
            <person name="Chen J."/>
            <person name="Lirakis M."/>
            <person name="Topalis P."/>
            <person name="Van Leeuwen T."/>
            <person name="Hall A.B."/>
            <person name="Jiang X."/>
            <person name="Thorpe C."/>
            <person name="Mueller R.L."/>
            <person name="Sun C."/>
            <person name="Waterhouse R.M."/>
            <person name="Yan G."/>
            <person name="Tu Z.J."/>
            <person name="Fang X."/>
            <person name="James A.A."/>
        </authorList>
    </citation>
    <scope>NUCLEOTIDE SEQUENCE [LARGE SCALE GENOMIC DNA]</scope>
    <source>
        <strain evidence="3">Foshan</strain>
    </source>
</reference>
<dbReference type="RefSeq" id="XP_019536340.3">
    <property type="nucleotide sequence ID" value="XM_019680795.3"/>
</dbReference>
<dbReference type="EnsemblMetazoa" id="AALFPA23_022450.R33332">
    <property type="protein sequence ID" value="AALFPA23_022450.P33332"/>
    <property type="gene ID" value="AALFPA23_022450"/>
</dbReference>